<feature type="compositionally biased region" description="Basic and acidic residues" evidence="4">
    <location>
        <begin position="77"/>
        <end position="92"/>
    </location>
</feature>
<dbReference type="Gene3D" id="3.30.70.270">
    <property type="match status" value="1"/>
</dbReference>
<dbReference type="PANTHER" id="PTHR14773">
    <property type="entry name" value="WD REPEAT-CONTAINING PROTEIN 76"/>
    <property type="match status" value="1"/>
</dbReference>
<dbReference type="InterPro" id="IPR043502">
    <property type="entry name" value="DNA/RNA_pol_sf"/>
</dbReference>
<feature type="compositionally biased region" description="Polar residues" evidence="4">
    <location>
        <begin position="157"/>
        <end position="171"/>
    </location>
</feature>
<evidence type="ECO:0000256" key="4">
    <source>
        <dbReference type="SAM" id="MobiDB-lite"/>
    </source>
</evidence>
<dbReference type="GO" id="GO:2000001">
    <property type="term" value="P:regulation of DNA damage checkpoint"/>
    <property type="evidence" value="ECO:0007669"/>
    <property type="project" value="TreeGrafter"/>
</dbReference>
<protein>
    <submittedName>
        <fullName evidence="5">Uncharacterized protein</fullName>
    </submittedName>
</protein>
<evidence type="ECO:0000313" key="5">
    <source>
        <dbReference type="EMBL" id="ETP29411.1"/>
    </source>
</evidence>
<dbReference type="Proteomes" id="UP000018948">
    <property type="component" value="Unassembled WGS sequence"/>
</dbReference>
<dbReference type="SMART" id="SM00320">
    <property type="entry name" value="WD40"/>
    <property type="match status" value="5"/>
</dbReference>
<dbReference type="PANTHER" id="PTHR14773:SF0">
    <property type="entry name" value="WD REPEAT-CONTAINING PROTEIN 76"/>
    <property type="match status" value="1"/>
</dbReference>
<dbReference type="SUPFAM" id="SSF56672">
    <property type="entry name" value="DNA/RNA polymerases"/>
    <property type="match status" value="1"/>
</dbReference>
<dbReference type="CDD" id="cd01647">
    <property type="entry name" value="RT_LTR"/>
    <property type="match status" value="1"/>
</dbReference>
<feature type="compositionally biased region" description="Basic and acidic residues" evidence="4">
    <location>
        <begin position="206"/>
        <end position="219"/>
    </location>
</feature>
<dbReference type="GO" id="GO:0003677">
    <property type="term" value="F:DNA binding"/>
    <property type="evidence" value="ECO:0007669"/>
    <property type="project" value="TreeGrafter"/>
</dbReference>
<evidence type="ECO:0000256" key="2">
    <source>
        <dbReference type="ARBA" id="ARBA00022574"/>
    </source>
</evidence>
<comment type="similarity">
    <text evidence="1">Belongs to the WD repeat DDB2/WDR76 family.</text>
</comment>
<dbReference type="InterPro" id="IPR015943">
    <property type="entry name" value="WD40/YVTN_repeat-like_dom_sf"/>
</dbReference>
<accession>W2Y369</accession>
<name>W2Y369_PHYNI</name>
<keyword evidence="3" id="KW-0677">Repeat</keyword>
<evidence type="ECO:0000313" key="6">
    <source>
        <dbReference type="Proteomes" id="UP000018948"/>
    </source>
</evidence>
<evidence type="ECO:0000256" key="1">
    <source>
        <dbReference type="ARBA" id="ARBA00005434"/>
    </source>
</evidence>
<dbReference type="EMBL" id="ANIY01004444">
    <property type="protein sequence ID" value="ETP29411.1"/>
    <property type="molecule type" value="Genomic_DNA"/>
</dbReference>
<feature type="compositionally biased region" description="Basic and acidic residues" evidence="4">
    <location>
        <begin position="37"/>
        <end position="63"/>
    </location>
</feature>
<comment type="caution">
    <text evidence="5">The sequence shown here is derived from an EMBL/GenBank/DDBJ whole genome shotgun (WGS) entry which is preliminary data.</text>
</comment>
<dbReference type="InterPro" id="IPR001680">
    <property type="entry name" value="WD40_rpt"/>
</dbReference>
<feature type="compositionally biased region" description="Acidic residues" evidence="4">
    <location>
        <begin position="93"/>
        <end position="102"/>
    </location>
</feature>
<dbReference type="Gene3D" id="2.130.10.10">
    <property type="entry name" value="YVTN repeat-like/Quinoprotein amine dehydrogenase"/>
    <property type="match status" value="1"/>
</dbReference>
<dbReference type="Pfam" id="PF00400">
    <property type="entry name" value="WD40"/>
    <property type="match status" value="1"/>
</dbReference>
<gene>
    <name evidence="5" type="ORF">F442_21437</name>
</gene>
<organism evidence="5 6">
    <name type="scientific">Phytophthora nicotianae P10297</name>
    <dbReference type="NCBI Taxonomy" id="1317064"/>
    <lineage>
        <taxon>Eukaryota</taxon>
        <taxon>Sar</taxon>
        <taxon>Stramenopiles</taxon>
        <taxon>Oomycota</taxon>
        <taxon>Peronosporomycetes</taxon>
        <taxon>Peronosporales</taxon>
        <taxon>Peronosporaceae</taxon>
        <taxon>Phytophthora</taxon>
    </lineage>
</organism>
<dbReference type="InterPro" id="IPR043128">
    <property type="entry name" value="Rev_trsase/Diguanyl_cyclase"/>
</dbReference>
<dbReference type="AlphaFoldDB" id="W2Y369"/>
<dbReference type="Gene3D" id="3.10.10.10">
    <property type="entry name" value="HIV Type 1 Reverse Transcriptase, subunit A, domain 1"/>
    <property type="match status" value="1"/>
</dbReference>
<proteinExistence type="inferred from homology"/>
<evidence type="ECO:0000256" key="3">
    <source>
        <dbReference type="ARBA" id="ARBA00022737"/>
    </source>
</evidence>
<keyword evidence="2" id="KW-0853">WD repeat</keyword>
<dbReference type="GO" id="GO:0005634">
    <property type="term" value="C:nucleus"/>
    <property type="evidence" value="ECO:0007669"/>
    <property type="project" value="TreeGrafter"/>
</dbReference>
<dbReference type="InterPro" id="IPR050853">
    <property type="entry name" value="WD_repeat_DNA-damage-binding"/>
</dbReference>
<dbReference type="InterPro" id="IPR036322">
    <property type="entry name" value="WD40_repeat_dom_sf"/>
</dbReference>
<feature type="region of interest" description="Disordered" evidence="4">
    <location>
        <begin position="1"/>
        <end position="108"/>
    </location>
</feature>
<feature type="region of interest" description="Disordered" evidence="4">
    <location>
        <begin position="320"/>
        <end position="390"/>
    </location>
</feature>
<sequence>MDAEVRSTKRRCRASKKKRERQKKRTILQRNANVELNDDKETQTQTEHADQVQDLQKVEDNVKVQDGYNPKSTLVRTPDKHRSERHRSREDDHNEDQEEDIPEYERKRRETILRNQAYMEAMDISSAKFVGRTRVGNKVEIEAKRQRVAEHRAARSAQLTRSMQQRISSRLQMKPRRENARPSMDVETLLKENNSRSCAEANSRPGKVDRVARGDKTGKENMCQSTRPLMEVKSLSCDDNSSLVPQLPEFSSHYPLDQVDDVRFREQEDGQDEQQSHVHGEHDSRKQEPKRIESSAFGVVRDNEAMSQLAHFADCPEKTKNAEKPKIMKKRQLCSNNSLKELPDPSRHNSVNQVGIHGSPCRGSSTSDLLDYDDDTSGPGKNDISEYERKRRHKILQNQAFLERVGMSAARAVIRNDAEAKAKKDALALKRAQRAAQLASAPKRKSQRLIGGTTPVLTQQMELGHPLDVLFVKKMRQPLGSALYVMNAHDEEGNKFCKEIAGGVNVLPESSTLDPDDKIGYSLADKDVVRALPYRTTTMAFHPQVDRVVVAAGDKEGHIALWSPSTDIRSSVAALSRPHGYPVSQLIFPDSSTLLSSSIDGTVREFDLYTAHSSPICDLTEETGVTSLVASGNPQFFYASCEDGALRLVDRRARNVSSAVYALHPKTMTSVDQHPACDFWIATTSMDGSVCLWDKRMISPEQSLPLARLRHSNSLLSANFSPQDGSWLAVVGQSGYFDVYDLSNLDMCKKSDANVLTQNEWIRVPHNTNTGTYTNLRPAQGWDALKDNPAYETLRKYADTIFRTEFPNETPPVHEGIEHEILLKPGTTPISVKQWRQSPDQRKMIQKWTKEIVQAGIIRPSTSAFCAPTFCVKKPVGWRIVHDYRQLNLATVLPAIPMPRKEDTFDAMAGSYWYSCMDLLWGYYQVKLRESDVHIVGLSTTVNWLLASALALLHPILCGVSSVRLGQQVEAHLKVVTTPAFPGGSNTSSNSRLL</sequence>
<feature type="region of interest" description="Disordered" evidence="4">
    <location>
        <begin position="151"/>
        <end position="227"/>
    </location>
</feature>
<feature type="compositionally biased region" description="Basic residues" evidence="4">
    <location>
        <begin position="8"/>
        <end position="27"/>
    </location>
</feature>
<feature type="region of interest" description="Disordered" evidence="4">
    <location>
        <begin position="266"/>
        <end position="292"/>
    </location>
</feature>
<reference evidence="5 6" key="1">
    <citation type="submission" date="2013-11" db="EMBL/GenBank/DDBJ databases">
        <title>The Genome Sequence of Phytophthora parasitica P10297.</title>
        <authorList>
            <consortium name="The Broad Institute Genomics Platform"/>
            <person name="Russ C."/>
            <person name="Tyler B."/>
            <person name="Panabieres F."/>
            <person name="Shan W."/>
            <person name="Tripathy S."/>
            <person name="Grunwald N."/>
            <person name="Machado M."/>
            <person name="Johnson C.S."/>
            <person name="Walker B."/>
            <person name="Young S.K."/>
            <person name="Zeng Q."/>
            <person name="Gargeya S."/>
            <person name="Fitzgerald M."/>
            <person name="Haas B."/>
            <person name="Abouelleil A."/>
            <person name="Allen A.W."/>
            <person name="Alvarado L."/>
            <person name="Arachchi H.M."/>
            <person name="Berlin A.M."/>
            <person name="Chapman S.B."/>
            <person name="Gainer-Dewar J."/>
            <person name="Goldberg J."/>
            <person name="Griggs A."/>
            <person name="Gujja S."/>
            <person name="Hansen M."/>
            <person name="Howarth C."/>
            <person name="Imamovic A."/>
            <person name="Ireland A."/>
            <person name="Larimer J."/>
            <person name="McCowan C."/>
            <person name="Murphy C."/>
            <person name="Pearson M."/>
            <person name="Poon T.W."/>
            <person name="Priest M."/>
            <person name="Roberts A."/>
            <person name="Saif S."/>
            <person name="Shea T."/>
            <person name="Sisk P."/>
            <person name="Sykes S."/>
            <person name="Wortman J."/>
            <person name="Nusbaum C."/>
            <person name="Birren B."/>
        </authorList>
    </citation>
    <scope>NUCLEOTIDE SEQUENCE [LARGE SCALE GENOMIC DNA]</scope>
    <source>
        <strain evidence="5 6">P10297</strain>
    </source>
</reference>
<dbReference type="SUPFAM" id="SSF50978">
    <property type="entry name" value="WD40 repeat-like"/>
    <property type="match status" value="1"/>
</dbReference>